<dbReference type="Gene3D" id="1.10.10.60">
    <property type="entry name" value="Homeodomain-like"/>
    <property type="match status" value="1"/>
</dbReference>
<sequence>MEPLVSVLLVPYDAPMSARKQARNQGGRPRDSRVDDAIASAVRELLAEVGYTRLTMAEVAARAGVGKAAIYRRHATKQEMIFDVLLPDQFLAAAPDCGSLRADLAAVLAEIADSMASLPQGTVPGLLADVHADPALRVRFDEKYGGVQRRTLTEILDRATARGELTTRPDPATLNALLVGPVFAWLFLLPESPDQLPALTSALLDATLALTSPGPPGAQTPPAVRS</sequence>
<protein>
    <submittedName>
        <fullName evidence="6">Transcriptional regulator, TetR family</fullName>
    </submittedName>
</protein>
<dbReference type="STRING" id="418495.SAMN05216215_103521"/>
<dbReference type="InterPro" id="IPR009057">
    <property type="entry name" value="Homeodomain-like_sf"/>
</dbReference>
<dbReference type="InterPro" id="IPR011075">
    <property type="entry name" value="TetR_C"/>
</dbReference>
<dbReference type="SUPFAM" id="SSF48498">
    <property type="entry name" value="Tetracyclin repressor-like, C-terminal domain"/>
    <property type="match status" value="1"/>
</dbReference>
<accession>A0A1H3MR84</accession>
<dbReference type="PRINTS" id="PR00455">
    <property type="entry name" value="HTHTETR"/>
</dbReference>
<dbReference type="AlphaFoldDB" id="A0A1H3MR84"/>
<evidence type="ECO:0000256" key="1">
    <source>
        <dbReference type="ARBA" id="ARBA00023015"/>
    </source>
</evidence>
<dbReference type="InterPro" id="IPR036271">
    <property type="entry name" value="Tet_transcr_reg_TetR-rel_C_sf"/>
</dbReference>
<dbReference type="EMBL" id="FNOK01000035">
    <property type="protein sequence ID" value="SDY79004.1"/>
    <property type="molecule type" value="Genomic_DNA"/>
</dbReference>
<keyword evidence="7" id="KW-1185">Reference proteome</keyword>
<dbReference type="SUPFAM" id="SSF46689">
    <property type="entry name" value="Homeodomain-like"/>
    <property type="match status" value="1"/>
</dbReference>
<evidence type="ECO:0000256" key="2">
    <source>
        <dbReference type="ARBA" id="ARBA00023125"/>
    </source>
</evidence>
<dbReference type="Proteomes" id="UP000199529">
    <property type="component" value="Unassembled WGS sequence"/>
</dbReference>
<dbReference type="PROSITE" id="PS50977">
    <property type="entry name" value="HTH_TETR_2"/>
    <property type="match status" value="1"/>
</dbReference>
<feature type="domain" description="HTH tetR-type" evidence="5">
    <location>
        <begin position="32"/>
        <end position="92"/>
    </location>
</feature>
<evidence type="ECO:0000259" key="5">
    <source>
        <dbReference type="PROSITE" id="PS50977"/>
    </source>
</evidence>
<evidence type="ECO:0000256" key="4">
    <source>
        <dbReference type="PROSITE-ProRule" id="PRU00335"/>
    </source>
</evidence>
<evidence type="ECO:0000313" key="6">
    <source>
        <dbReference type="EMBL" id="SDY79004.1"/>
    </source>
</evidence>
<dbReference type="GO" id="GO:0000976">
    <property type="term" value="F:transcription cis-regulatory region binding"/>
    <property type="evidence" value="ECO:0007669"/>
    <property type="project" value="TreeGrafter"/>
</dbReference>
<evidence type="ECO:0000256" key="3">
    <source>
        <dbReference type="ARBA" id="ARBA00023163"/>
    </source>
</evidence>
<dbReference type="Pfam" id="PF00440">
    <property type="entry name" value="TetR_N"/>
    <property type="match status" value="1"/>
</dbReference>
<dbReference type="GO" id="GO:0003700">
    <property type="term" value="F:DNA-binding transcription factor activity"/>
    <property type="evidence" value="ECO:0007669"/>
    <property type="project" value="TreeGrafter"/>
</dbReference>
<keyword evidence="3" id="KW-0804">Transcription</keyword>
<organism evidence="6 7">
    <name type="scientific">Saccharopolyspora shandongensis</name>
    <dbReference type="NCBI Taxonomy" id="418495"/>
    <lineage>
        <taxon>Bacteria</taxon>
        <taxon>Bacillati</taxon>
        <taxon>Actinomycetota</taxon>
        <taxon>Actinomycetes</taxon>
        <taxon>Pseudonocardiales</taxon>
        <taxon>Pseudonocardiaceae</taxon>
        <taxon>Saccharopolyspora</taxon>
    </lineage>
</organism>
<dbReference type="PANTHER" id="PTHR30055:SF148">
    <property type="entry name" value="TETR-FAMILY TRANSCRIPTIONAL REGULATOR"/>
    <property type="match status" value="1"/>
</dbReference>
<evidence type="ECO:0000313" key="7">
    <source>
        <dbReference type="Proteomes" id="UP000199529"/>
    </source>
</evidence>
<proteinExistence type="predicted"/>
<dbReference type="Pfam" id="PF16859">
    <property type="entry name" value="TetR_C_11"/>
    <property type="match status" value="1"/>
</dbReference>
<reference evidence="7" key="1">
    <citation type="submission" date="2016-10" db="EMBL/GenBank/DDBJ databases">
        <authorList>
            <person name="Varghese N."/>
            <person name="Submissions S."/>
        </authorList>
    </citation>
    <scope>NUCLEOTIDE SEQUENCE [LARGE SCALE GENOMIC DNA]</scope>
    <source>
        <strain evidence="7">CGMCC 4.3530</strain>
    </source>
</reference>
<keyword evidence="1" id="KW-0805">Transcription regulation</keyword>
<dbReference type="Gene3D" id="1.10.357.10">
    <property type="entry name" value="Tetracycline Repressor, domain 2"/>
    <property type="match status" value="1"/>
</dbReference>
<keyword evidence="2 4" id="KW-0238">DNA-binding</keyword>
<gene>
    <name evidence="6" type="ORF">SAMN05216215_103521</name>
</gene>
<feature type="DNA-binding region" description="H-T-H motif" evidence="4">
    <location>
        <begin position="55"/>
        <end position="74"/>
    </location>
</feature>
<dbReference type="InterPro" id="IPR050109">
    <property type="entry name" value="HTH-type_TetR-like_transc_reg"/>
</dbReference>
<dbReference type="InterPro" id="IPR001647">
    <property type="entry name" value="HTH_TetR"/>
</dbReference>
<dbReference type="PANTHER" id="PTHR30055">
    <property type="entry name" value="HTH-TYPE TRANSCRIPTIONAL REGULATOR RUTR"/>
    <property type="match status" value="1"/>
</dbReference>
<name>A0A1H3MR84_9PSEU</name>